<dbReference type="AlphaFoldDB" id="A0A554W749"/>
<keyword evidence="2" id="KW-0378">Hydrolase</keyword>
<gene>
    <name evidence="2" type="ORF">Talka_01497</name>
</gene>
<evidence type="ECO:0000259" key="1">
    <source>
        <dbReference type="Pfam" id="PF01738"/>
    </source>
</evidence>
<organism evidence="2 3">
    <name type="scientific">Tepidimonas alkaliphilus</name>
    <dbReference type="NCBI Taxonomy" id="2588942"/>
    <lineage>
        <taxon>Bacteria</taxon>
        <taxon>Pseudomonadati</taxon>
        <taxon>Pseudomonadota</taxon>
        <taxon>Betaproteobacteria</taxon>
        <taxon>Burkholderiales</taxon>
        <taxon>Tepidimonas</taxon>
    </lineage>
</organism>
<dbReference type="EMBL" id="VJNB01000007">
    <property type="protein sequence ID" value="TSE19408.1"/>
    <property type="molecule type" value="Genomic_DNA"/>
</dbReference>
<dbReference type="RefSeq" id="WP_143890515.1">
    <property type="nucleotide sequence ID" value="NZ_VJNB01000007.1"/>
</dbReference>
<feature type="domain" description="Dienelactone hydrolase" evidence="1">
    <location>
        <begin position="19"/>
        <end position="237"/>
    </location>
</feature>
<dbReference type="PANTHER" id="PTHR22946">
    <property type="entry name" value="DIENELACTONE HYDROLASE DOMAIN-CONTAINING PROTEIN-RELATED"/>
    <property type="match status" value="1"/>
</dbReference>
<dbReference type="GO" id="GO:0016787">
    <property type="term" value="F:hydrolase activity"/>
    <property type="evidence" value="ECO:0007669"/>
    <property type="project" value="UniProtKB-KW"/>
</dbReference>
<comment type="caution">
    <text evidence="2">The sequence shown here is derived from an EMBL/GenBank/DDBJ whole genome shotgun (WGS) entry which is preliminary data.</text>
</comment>
<dbReference type="SUPFAM" id="SSF53474">
    <property type="entry name" value="alpha/beta-Hydrolases"/>
    <property type="match status" value="1"/>
</dbReference>
<dbReference type="Proteomes" id="UP000315736">
    <property type="component" value="Unassembled WGS sequence"/>
</dbReference>
<dbReference type="InterPro" id="IPR002925">
    <property type="entry name" value="Dienelactn_hydro"/>
</dbReference>
<sequence>MTIQTRTIEYMHDGVTFEGLLAWDDAFSAPRPAVAVAHAWAGRGPFEDGKARALAGLGYVGFAMDVYGKGKRGRSKEENAALMTPLVQDRALLQARLGAALQTLAAQPEVDRERLAAIGFCFGGLSVLDMARCGLPLRGVVSFHGLFTPPGNTAGRRITAKVLALHGWDDPMATPEAVLAFAREMTEAGADWQLHAYGGTMHAFTNPEANDPGFGTVYSARADARSWVAMREFLAEVLG</sequence>
<reference evidence="2 3" key="1">
    <citation type="submission" date="2019-07" db="EMBL/GenBank/DDBJ databases">
        <title>Tepidimonas alkaliphilus YIM 72238 draft genome.</title>
        <authorList>
            <person name="Da Costa M.S."/>
            <person name="Froufe H.J.C."/>
            <person name="Egas C."/>
            <person name="Albuquerque L."/>
        </authorList>
    </citation>
    <scope>NUCLEOTIDE SEQUENCE [LARGE SCALE GENOMIC DNA]</scope>
    <source>
        <strain evidence="2 3">YIM 72238</strain>
    </source>
</reference>
<dbReference type="PANTHER" id="PTHR22946:SF0">
    <property type="entry name" value="DIENELACTONE HYDROLASE DOMAIN-CONTAINING PROTEIN"/>
    <property type="match status" value="1"/>
</dbReference>
<dbReference type="Gene3D" id="3.40.50.1820">
    <property type="entry name" value="alpha/beta hydrolase"/>
    <property type="match status" value="1"/>
</dbReference>
<protein>
    <submittedName>
        <fullName evidence="2">Dienelactone hydrolase family protein</fullName>
    </submittedName>
</protein>
<proteinExistence type="predicted"/>
<keyword evidence="3" id="KW-1185">Reference proteome</keyword>
<dbReference type="OrthoDB" id="62567at2"/>
<dbReference type="InterPro" id="IPR029058">
    <property type="entry name" value="AB_hydrolase_fold"/>
</dbReference>
<evidence type="ECO:0000313" key="2">
    <source>
        <dbReference type="EMBL" id="TSE19408.1"/>
    </source>
</evidence>
<name>A0A554W749_9BURK</name>
<dbReference type="InterPro" id="IPR050261">
    <property type="entry name" value="FrsA_esterase"/>
</dbReference>
<dbReference type="Pfam" id="PF01738">
    <property type="entry name" value="DLH"/>
    <property type="match status" value="1"/>
</dbReference>
<evidence type="ECO:0000313" key="3">
    <source>
        <dbReference type="Proteomes" id="UP000315736"/>
    </source>
</evidence>
<accession>A0A554W749</accession>